<evidence type="ECO:0000256" key="1">
    <source>
        <dbReference type="ARBA" id="ARBA00008721"/>
    </source>
</evidence>
<protein>
    <submittedName>
        <fullName evidence="12">Pregnancy-associated plasma protein-A</fullName>
    </submittedName>
    <submittedName>
        <fullName evidence="10">Zinc-dependent metalloproteinase lipoprotein</fullName>
    </submittedName>
</protein>
<dbReference type="PROSITE" id="PS50215">
    <property type="entry name" value="ADAM_MEPRO"/>
    <property type="match status" value="1"/>
</dbReference>
<dbReference type="GO" id="GO:0046872">
    <property type="term" value="F:metal ion binding"/>
    <property type="evidence" value="ECO:0007669"/>
    <property type="project" value="UniProtKB-KW"/>
</dbReference>
<evidence type="ECO:0000313" key="14">
    <source>
        <dbReference type="Proteomes" id="UP000291917"/>
    </source>
</evidence>
<reference evidence="12 13" key="1">
    <citation type="submission" date="2018-06" db="EMBL/GenBank/DDBJ databases">
        <authorList>
            <consortium name="Pathogen Informatics"/>
            <person name="Doyle S."/>
        </authorList>
    </citation>
    <scope>NUCLEOTIDE SEQUENCE [LARGE SCALE GENOMIC DNA]</scope>
    <source>
        <strain evidence="12 13">NCTC11155</strain>
    </source>
</reference>
<keyword evidence="5" id="KW-0378">Hydrolase</keyword>
<dbReference type="EMBL" id="RCXL01000018">
    <property type="protein sequence ID" value="RYT72425.1"/>
    <property type="molecule type" value="Genomic_DNA"/>
</dbReference>
<sequence>MKRQLLFLISTFCLILYSCDDSENDSLKVSQSSFNNISCDGTTLEVDVISSSDWTVSKTAKWCNVTPAKGSGNQKLTLEIEANLEETTRNATITITPSNGGISQAIKITQNGITASFNPETYHYKLPVIFHVLYHDKNDKNQYVEVGRLSEILKRVNELYRNAGANSANMNLEFVLATEDPKGKTLPEPGVERIEWNTAAIDINDFMFSNNRTYNYLIWEPNDYINIMVYKFTDADVMGVSHFPYSPTKNPLPGTETDSRFLTGDNLKYAYCVSINNSYIYEKSTTAIPNQNDMAITLAHELGHYLGLYHVFSESDEDDVDACADTDYCTDTYTYDRKAYETWVKALVEQNRPISFEDLARRHDCVQNIDFTSRNIMDYAYSYLNEFTAQQKARVRHILTYSPLIPGPKKGLTSTRATYDGPLDLPIRVME</sequence>
<evidence type="ECO:0000313" key="11">
    <source>
        <dbReference type="EMBL" id="RYT72425.1"/>
    </source>
</evidence>
<evidence type="ECO:0000256" key="4">
    <source>
        <dbReference type="ARBA" id="ARBA00022729"/>
    </source>
</evidence>
<dbReference type="STRING" id="483216.BACEGG_00758"/>
<gene>
    <name evidence="11" type="ORF">EAJ03_12025</name>
    <name evidence="10" type="ORF">F2Z23_12630</name>
    <name evidence="12" type="ORF">NCTC11155_03169</name>
</gene>
<accession>A0A380ZBN8</accession>
<dbReference type="NCBIfam" id="TIGR03952">
    <property type="entry name" value="metzin_BF0631"/>
    <property type="match status" value="1"/>
</dbReference>
<dbReference type="InterPro" id="IPR024079">
    <property type="entry name" value="MetalloPept_cat_dom_sf"/>
</dbReference>
<evidence type="ECO:0000313" key="13">
    <source>
        <dbReference type="Proteomes" id="UP000254424"/>
    </source>
</evidence>
<dbReference type="PANTHER" id="PTHR47466:SF1">
    <property type="entry name" value="METALLOPROTEASE MEP1 (AFU_ORTHOLOGUE AFUA_1G07730)-RELATED"/>
    <property type="match status" value="1"/>
</dbReference>
<dbReference type="Gene3D" id="2.60.40.10">
    <property type="entry name" value="Immunoglobulins"/>
    <property type="match status" value="1"/>
</dbReference>
<dbReference type="OrthoDB" id="6278496at2"/>
<dbReference type="InterPro" id="IPR013783">
    <property type="entry name" value="Ig-like_fold"/>
</dbReference>
<evidence type="ECO:0000256" key="7">
    <source>
        <dbReference type="ARBA" id="ARBA00023049"/>
    </source>
</evidence>
<reference evidence="11 14" key="3">
    <citation type="journal article" date="2019" name="Science, e1252229">
        <title>Invertible promoters mediate bacterial phase variation, antibiotic resistance, and host adaptation in the gut.</title>
        <authorList>
            <person name="Jiang X."/>
            <person name="Hall A.B."/>
            <person name="Arthur T.D."/>
            <person name="Plichta D.R."/>
            <person name="Covington C.T."/>
            <person name="Poyet M."/>
            <person name="Crothers J."/>
            <person name="Moses P.L."/>
            <person name="Tolonen A.C."/>
            <person name="Vlamakis H."/>
            <person name="Alm E.J."/>
            <person name="Xavier R.J."/>
        </authorList>
    </citation>
    <scope>NUCLEOTIDE SEQUENCE [LARGE SCALE GENOMIC DNA]</scope>
    <source>
        <strain evidence="14">bj_0095</strain>
        <strain evidence="11">Bj_0095</strain>
    </source>
</reference>
<comment type="similarity">
    <text evidence="1">Belongs to the peptidase M43B family.</text>
</comment>
<feature type="domain" description="Peptidase M12B" evidence="9">
    <location>
        <begin position="122"/>
        <end position="329"/>
    </location>
</feature>
<dbReference type="CDD" id="cd14948">
    <property type="entry name" value="BACON"/>
    <property type="match status" value="1"/>
</dbReference>
<evidence type="ECO:0000313" key="12">
    <source>
        <dbReference type="EMBL" id="SUV43762.1"/>
    </source>
</evidence>
<evidence type="ECO:0000256" key="2">
    <source>
        <dbReference type="ARBA" id="ARBA00022670"/>
    </source>
</evidence>
<dbReference type="InterPro" id="IPR001590">
    <property type="entry name" value="Peptidase_M12B"/>
</dbReference>
<dbReference type="InterPro" id="IPR024361">
    <property type="entry name" value="BACON"/>
</dbReference>
<dbReference type="Pfam" id="PF05572">
    <property type="entry name" value="Peptidase_M43"/>
    <property type="match status" value="1"/>
</dbReference>
<dbReference type="InterPro" id="IPR023852">
    <property type="entry name" value="Metalloproteinase_lipop_BF0631"/>
</dbReference>
<dbReference type="GeneID" id="93069905"/>
<dbReference type="SUPFAM" id="SSF55486">
    <property type="entry name" value="Metalloproteases ('zincins'), catalytic domain"/>
    <property type="match status" value="1"/>
</dbReference>
<dbReference type="GO" id="GO:0004222">
    <property type="term" value="F:metalloendopeptidase activity"/>
    <property type="evidence" value="ECO:0007669"/>
    <property type="project" value="InterPro"/>
</dbReference>
<dbReference type="Proteomes" id="UP000291917">
    <property type="component" value="Unassembled WGS sequence"/>
</dbReference>
<proteinExistence type="inferred from homology"/>
<keyword evidence="2" id="KW-0645">Protease</keyword>
<evidence type="ECO:0000259" key="9">
    <source>
        <dbReference type="PROSITE" id="PS50215"/>
    </source>
</evidence>
<organism evidence="12 13">
    <name type="scientific">Bacteroides eggerthii</name>
    <dbReference type="NCBI Taxonomy" id="28111"/>
    <lineage>
        <taxon>Bacteria</taxon>
        <taxon>Pseudomonadati</taxon>
        <taxon>Bacteroidota</taxon>
        <taxon>Bacteroidia</taxon>
        <taxon>Bacteroidales</taxon>
        <taxon>Bacteroidaceae</taxon>
        <taxon>Bacteroides</taxon>
    </lineage>
</organism>
<dbReference type="Proteomes" id="UP000254424">
    <property type="component" value="Unassembled WGS sequence"/>
</dbReference>
<name>A0A380ZBN8_9BACE</name>
<dbReference type="AlphaFoldDB" id="A0A380ZBN8"/>
<dbReference type="Proteomes" id="UP000335496">
    <property type="component" value="Unassembled WGS sequence"/>
</dbReference>
<keyword evidence="7 10" id="KW-0482">Metalloprotease</keyword>
<dbReference type="Pfam" id="PF13004">
    <property type="entry name" value="BACON"/>
    <property type="match status" value="1"/>
</dbReference>
<dbReference type="PANTHER" id="PTHR47466">
    <property type="match status" value="1"/>
</dbReference>
<keyword evidence="3" id="KW-0479">Metal-binding</keyword>
<keyword evidence="8" id="KW-1015">Disulfide bond</keyword>
<evidence type="ECO:0000313" key="10">
    <source>
        <dbReference type="EMBL" id="KAA5273002.1"/>
    </source>
</evidence>
<evidence type="ECO:0000256" key="8">
    <source>
        <dbReference type="ARBA" id="ARBA00023157"/>
    </source>
</evidence>
<evidence type="ECO:0000256" key="5">
    <source>
        <dbReference type="ARBA" id="ARBA00022801"/>
    </source>
</evidence>
<dbReference type="GO" id="GO:0006508">
    <property type="term" value="P:proteolysis"/>
    <property type="evidence" value="ECO:0007669"/>
    <property type="project" value="UniProtKB-KW"/>
</dbReference>
<dbReference type="RefSeq" id="WP_004289039.1">
    <property type="nucleotide sequence ID" value="NZ_CABKNQ010000019.1"/>
</dbReference>
<dbReference type="InterPro" id="IPR008754">
    <property type="entry name" value="Peptidase_M43"/>
</dbReference>
<dbReference type="PROSITE" id="PS51257">
    <property type="entry name" value="PROKAR_LIPOPROTEIN"/>
    <property type="match status" value="1"/>
</dbReference>
<keyword evidence="15" id="KW-1185">Reference proteome</keyword>
<evidence type="ECO:0000313" key="15">
    <source>
        <dbReference type="Proteomes" id="UP000335496"/>
    </source>
</evidence>
<keyword evidence="4" id="KW-0732">Signal</keyword>
<dbReference type="EMBL" id="VVZX01000017">
    <property type="protein sequence ID" value="KAA5273002.1"/>
    <property type="molecule type" value="Genomic_DNA"/>
</dbReference>
<dbReference type="Gene3D" id="3.40.390.10">
    <property type="entry name" value="Collagenase (Catalytic Domain)"/>
    <property type="match status" value="1"/>
</dbReference>
<reference evidence="10 15" key="2">
    <citation type="journal article" date="2019" name="Nat. Med.">
        <title>A library of human gut bacterial isolates paired with longitudinal multiomics data enables mechanistic microbiome research.</title>
        <authorList>
            <person name="Poyet M."/>
            <person name="Groussin M."/>
            <person name="Gibbons S.M."/>
            <person name="Avila-Pacheco J."/>
            <person name="Jiang X."/>
            <person name="Kearney S.M."/>
            <person name="Perrotta A.R."/>
            <person name="Berdy B."/>
            <person name="Zhao S."/>
            <person name="Lieberman T.D."/>
            <person name="Swanson P.K."/>
            <person name="Smith M."/>
            <person name="Roesemann S."/>
            <person name="Alexander J.E."/>
            <person name="Rich S.A."/>
            <person name="Livny J."/>
            <person name="Vlamakis H."/>
            <person name="Clish C."/>
            <person name="Bullock K."/>
            <person name="Deik A."/>
            <person name="Scott J."/>
            <person name="Pierce K.A."/>
            <person name="Xavier R.J."/>
            <person name="Alm E.J."/>
        </authorList>
    </citation>
    <scope>NUCLEOTIDE SEQUENCE [LARGE SCALE GENOMIC DNA]</scope>
    <source>
        <strain evidence="10 15">BIOML-A1</strain>
    </source>
</reference>
<evidence type="ECO:0000256" key="6">
    <source>
        <dbReference type="ARBA" id="ARBA00022833"/>
    </source>
</evidence>
<keyword evidence="6" id="KW-0862">Zinc</keyword>
<dbReference type="EMBL" id="UFSX01000002">
    <property type="protein sequence ID" value="SUV43762.1"/>
    <property type="molecule type" value="Genomic_DNA"/>
</dbReference>
<keyword evidence="10" id="KW-0449">Lipoprotein</keyword>
<evidence type="ECO:0000256" key="3">
    <source>
        <dbReference type="ARBA" id="ARBA00022723"/>
    </source>
</evidence>